<dbReference type="EMBL" id="CM008974">
    <property type="protein sequence ID" value="PNW74062.1"/>
    <property type="molecule type" value="Genomic_DNA"/>
</dbReference>
<protein>
    <submittedName>
        <fullName evidence="2">Uncharacterized protein</fullName>
    </submittedName>
</protein>
<evidence type="ECO:0000313" key="2">
    <source>
        <dbReference type="EMBL" id="PNW74062.1"/>
    </source>
</evidence>
<evidence type="ECO:0000313" key="3">
    <source>
        <dbReference type="Proteomes" id="UP000006906"/>
    </source>
</evidence>
<dbReference type="KEGG" id="cre:CHLRE_13g583824v5"/>
<keyword evidence="3" id="KW-1185">Reference proteome</keyword>
<organism evidence="2 3">
    <name type="scientific">Chlamydomonas reinhardtii</name>
    <name type="common">Chlamydomonas smithii</name>
    <dbReference type="NCBI Taxonomy" id="3055"/>
    <lineage>
        <taxon>Eukaryota</taxon>
        <taxon>Viridiplantae</taxon>
        <taxon>Chlorophyta</taxon>
        <taxon>core chlorophytes</taxon>
        <taxon>Chlorophyceae</taxon>
        <taxon>CS clade</taxon>
        <taxon>Chlamydomonadales</taxon>
        <taxon>Chlamydomonadaceae</taxon>
        <taxon>Chlamydomonas</taxon>
    </lineage>
</organism>
<dbReference type="GeneID" id="66056025"/>
<gene>
    <name evidence="2" type="ORF">CHLRE_13g583824v5</name>
</gene>
<name>A0A2K3D0J6_CHLRE</name>
<proteinExistence type="predicted"/>
<reference evidence="2 3" key="1">
    <citation type="journal article" date="2007" name="Science">
        <title>The Chlamydomonas genome reveals the evolution of key animal and plant functions.</title>
        <authorList>
            <person name="Merchant S.S."/>
            <person name="Prochnik S.E."/>
            <person name="Vallon O."/>
            <person name="Harris E.H."/>
            <person name="Karpowicz S.J."/>
            <person name="Witman G.B."/>
            <person name="Terry A."/>
            <person name="Salamov A."/>
            <person name="Fritz-Laylin L.K."/>
            <person name="Marechal-Drouard L."/>
            <person name="Marshall W.F."/>
            <person name="Qu L.H."/>
            <person name="Nelson D.R."/>
            <person name="Sanderfoot A.A."/>
            <person name="Spalding M.H."/>
            <person name="Kapitonov V.V."/>
            <person name="Ren Q."/>
            <person name="Ferris P."/>
            <person name="Lindquist E."/>
            <person name="Shapiro H."/>
            <person name="Lucas S.M."/>
            <person name="Grimwood J."/>
            <person name="Schmutz J."/>
            <person name="Cardol P."/>
            <person name="Cerutti H."/>
            <person name="Chanfreau G."/>
            <person name="Chen C.L."/>
            <person name="Cognat V."/>
            <person name="Croft M.T."/>
            <person name="Dent R."/>
            <person name="Dutcher S."/>
            <person name="Fernandez E."/>
            <person name="Fukuzawa H."/>
            <person name="Gonzalez-Ballester D."/>
            <person name="Gonzalez-Halphen D."/>
            <person name="Hallmann A."/>
            <person name="Hanikenne M."/>
            <person name="Hippler M."/>
            <person name="Inwood W."/>
            <person name="Jabbari K."/>
            <person name="Kalanon M."/>
            <person name="Kuras R."/>
            <person name="Lefebvre P.A."/>
            <person name="Lemaire S.D."/>
            <person name="Lobanov A.V."/>
            <person name="Lohr M."/>
            <person name="Manuell A."/>
            <person name="Meier I."/>
            <person name="Mets L."/>
            <person name="Mittag M."/>
            <person name="Mittelmeier T."/>
            <person name="Moroney J.V."/>
            <person name="Moseley J."/>
            <person name="Napoli C."/>
            <person name="Nedelcu A.M."/>
            <person name="Niyogi K."/>
            <person name="Novoselov S.V."/>
            <person name="Paulsen I.T."/>
            <person name="Pazour G."/>
            <person name="Purton S."/>
            <person name="Ral J.P."/>
            <person name="Riano-Pachon D.M."/>
            <person name="Riekhof W."/>
            <person name="Rymarquis L."/>
            <person name="Schroda M."/>
            <person name="Stern D."/>
            <person name="Umen J."/>
            <person name="Willows R."/>
            <person name="Wilson N."/>
            <person name="Zimmer S.L."/>
            <person name="Allmer J."/>
            <person name="Balk J."/>
            <person name="Bisova K."/>
            <person name="Chen C.J."/>
            <person name="Elias M."/>
            <person name="Gendler K."/>
            <person name="Hauser C."/>
            <person name="Lamb M.R."/>
            <person name="Ledford H."/>
            <person name="Long J.C."/>
            <person name="Minagawa J."/>
            <person name="Page M.D."/>
            <person name="Pan J."/>
            <person name="Pootakham W."/>
            <person name="Roje S."/>
            <person name="Rose A."/>
            <person name="Stahlberg E."/>
            <person name="Terauchi A.M."/>
            <person name="Yang P."/>
            <person name="Ball S."/>
            <person name="Bowler C."/>
            <person name="Dieckmann C.L."/>
            <person name="Gladyshev V.N."/>
            <person name="Green P."/>
            <person name="Jorgensen R."/>
            <person name="Mayfield S."/>
            <person name="Mueller-Roeber B."/>
            <person name="Rajamani S."/>
            <person name="Sayre R.T."/>
            <person name="Brokstein P."/>
            <person name="Dubchak I."/>
            <person name="Goodstein D."/>
            <person name="Hornick L."/>
            <person name="Huang Y.W."/>
            <person name="Jhaveri J."/>
            <person name="Luo Y."/>
            <person name="Martinez D."/>
            <person name="Ngau W.C."/>
            <person name="Otillar B."/>
            <person name="Poliakov A."/>
            <person name="Porter A."/>
            <person name="Szajkowski L."/>
            <person name="Werner G."/>
            <person name="Zhou K."/>
            <person name="Grigoriev I.V."/>
            <person name="Rokhsar D.S."/>
            <person name="Grossman A.R."/>
        </authorList>
    </citation>
    <scope>NUCLEOTIDE SEQUENCE [LARGE SCALE GENOMIC DNA]</scope>
    <source>
        <strain evidence="3">CC-503</strain>
    </source>
</reference>
<sequence>MIWEATKADKLGRLFEEELGDEEESGGMSSDEEDDTPNGPLAGQAALVCTLESSDSDKE</sequence>
<dbReference type="Gramene" id="PNW74062">
    <property type="protein sequence ID" value="PNW74062"/>
    <property type="gene ID" value="CHLRE_13g583824v5"/>
</dbReference>
<dbReference type="AlphaFoldDB" id="A0A2K3D0J6"/>
<feature type="compositionally biased region" description="Acidic residues" evidence="1">
    <location>
        <begin position="17"/>
        <end position="36"/>
    </location>
</feature>
<dbReference type="PaxDb" id="3055-EDO98365"/>
<dbReference type="RefSeq" id="XP_042917597.1">
    <property type="nucleotide sequence ID" value="XM_043069622.1"/>
</dbReference>
<dbReference type="InParanoid" id="A0A2K3D0J6"/>
<feature type="compositionally biased region" description="Basic and acidic residues" evidence="1">
    <location>
        <begin position="1"/>
        <end position="16"/>
    </location>
</feature>
<dbReference type="Proteomes" id="UP000006906">
    <property type="component" value="Chromosome 13"/>
</dbReference>
<accession>A0A2K3D0J6</accession>
<evidence type="ECO:0000256" key="1">
    <source>
        <dbReference type="SAM" id="MobiDB-lite"/>
    </source>
</evidence>
<feature type="region of interest" description="Disordered" evidence="1">
    <location>
        <begin position="1"/>
        <end position="43"/>
    </location>
</feature>